<dbReference type="InterPro" id="IPR005829">
    <property type="entry name" value="Sugar_transporter_CS"/>
</dbReference>
<feature type="transmembrane region" description="Helical" evidence="6">
    <location>
        <begin position="150"/>
        <end position="171"/>
    </location>
</feature>
<sequence>MHSLKVKKEQPEVTKLGSSVEDPVPDILENAAPEAFFEADAGDGTKREDMYLLGKKLILCIVSLFLCMFLFALDQLIVTTLLSTVGNKFNALNQVGWLSSGFLISMAVLVALWGKLSIVFGRKSTMIASVALFEAGSLMCGLANSMNVLIGGRVLAGIGGGGIQTMTFIIITEILPIHKRPAGMALVGAVFGVASVLGPLIGGAFTTGVSWRWCFYINLPVGAVALIVFIFSFNPPRVKTNTWQKLKTIDYVGSFLMTSGLVLILLALTFGSNGQFTWNSGAVISCFVLGGALTIGFCVWNFWFSKHQLIPIEVVLSLPTLASAITMFGVFSYFMASAIFLAIYFQIIHDASAWRSGVDMLPLIVSVVATSLISGVIVKKTKIVKPFVLFGTSMGLVGTALITLLEVDSPTSKKIGLLIPLGIGVGVNMQAATMAGQISAPKTPGGVILTTTVINFFRSLGGALAGILADVVYTAVIEKHLLPNLMKQPEAVIEELSHYNLRNLIQQSITGLSPASTHFLKVQNMKAIRCVFYVNFAYAAIAFVASLFVTNQRLPKAVPQVRDSSKEPEIPVTEEKEA</sequence>
<evidence type="ECO:0000256" key="5">
    <source>
        <dbReference type="ARBA" id="ARBA00023136"/>
    </source>
</evidence>
<dbReference type="PROSITE" id="PS50850">
    <property type="entry name" value="MFS"/>
    <property type="match status" value="1"/>
</dbReference>
<feature type="transmembrane region" description="Helical" evidence="6">
    <location>
        <begin position="95"/>
        <end position="114"/>
    </location>
</feature>
<evidence type="ECO:0000256" key="1">
    <source>
        <dbReference type="ARBA" id="ARBA00004141"/>
    </source>
</evidence>
<reference evidence="8 9" key="1">
    <citation type="submission" date="2023-10" db="EMBL/GenBank/DDBJ databases">
        <title>Draft Genome Sequence of Candida saopaulonensis from a very Premature Infant with Sepsis.</title>
        <authorList>
            <person name="Ning Y."/>
            <person name="Dai R."/>
            <person name="Xiao M."/>
            <person name="Xu Y."/>
            <person name="Yan Q."/>
            <person name="Zhang L."/>
        </authorList>
    </citation>
    <scope>NUCLEOTIDE SEQUENCE [LARGE SCALE GENOMIC DNA]</scope>
    <source>
        <strain evidence="8 9">19XY460</strain>
    </source>
</reference>
<keyword evidence="4 6" id="KW-1133">Transmembrane helix</keyword>
<dbReference type="InterPro" id="IPR036259">
    <property type="entry name" value="MFS_trans_sf"/>
</dbReference>
<evidence type="ECO:0000256" key="4">
    <source>
        <dbReference type="ARBA" id="ARBA00022989"/>
    </source>
</evidence>
<dbReference type="PROSITE" id="PS00217">
    <property type="entry name" value="SUGAR_TRANSPORT_2"/>
    <property type="match status" value="1"/>
</dbReference>
<dbReference type="PANTHER" id="PTHR23501">
    <property type="entry name" value="MAJOR FACILITATOR SUPERFAMILY"/>
    <property type="match status" value="1"/>
</dbReference>
<feature type="transmembrane region" description="Helical" evidence="6">
    <location>
        <begin position="251"/>
        <end position="270"/>
    </location>
</feature>
<dbReference type="AlphaFoldDB" id="A0AAX4HDB9"/>
<organism evidence="8 9">
    <name type="scientific">Australozyma saopauloensis</name>
    <dbReference type="NCBI Taxonomy" id="291208"/>
    <lineage>
        <taxon>Eukaryota</taxon>
        <taxon>Fungi</taxon>
        <taxon>Dikarya</taxon>
        <taxon>Ascomycota</taxon>
        <taxon>Saccharomycotina</taxon>
        <taxon>Pichiomycetes</taxon>
        <taxon>Metschnikowiaceae</taxon>
        <taxon>Australozyma</taxon>
    </lineage>
</organism>
<feature type="transmembrane region" description="Helical" evidence="6">
    <location>
        <begin position="530"/>
        <end position="549"/>
    </location>
</feature>
<dbReference type="Proteomes" id="UP001338582">
    <property type="component" value="Chromosome 4"/>
</dbReference>
<evidence type="ECO:0000256" key="3">
    <source>
        <dbReference type="ARBA" id="ARBA00022692"/>
    </source>
</evidence>
<dbReference type="GeneID" id="88174728"/>
<evidence type="ECO:0000313" key="9">
    <source>
        <dbReference type="Proteomes" id="UP001338582"/>
    </source>
</evidence>
<dbReference type="Gene3D" id="1.20.1720.10">
    <property type="entry name" value="Multidrug resistance protein D"/>
    <property type="match status" value="1"/>
</dbReference>
<keyword evidence="3 6" id="KW-0812">Transmembrane</keyword>
<dbReference type="PANTHER" id="PTHR23501:SF198">
    <property type="entry name" value="AZOLE RESISTANCE PROTEIN 1-RELATED"/>
    <property type="match status" value="1"/>
</dbReference>
<dbReference type="InterPro" id="IPR020846">
    <property type="entry name" value="MFS_dom"/>
</dbReference>
<dbReference type="InterPro" id="IPR011701">
    <property type="entry name" value="MFS"/>
</dbReference>
<name>A0AAX4HDB9_9ASCO</name>
<accession>A0AAX4HDB9</accession>
<gene>
    <name evidence="8" type="ORF">PUMCH_003665</name>
</gene>
<comment type="similarity">
    <text evidence="2">Belongs to the major facilitator superfamily.</text>
</comment>
<feature type="transmembrane region" description="Helical" evidence="6">
    <location>
        <begin position="210"/>
        <end position="231"/>
    </location>
</feature>
<feature type="transmembrane region" description="Helical" evidence="6">
    <location>
        <begin position="315"/>
        <end position="348"/>
    </location>
</feature>
<feature type="transmembrane region" description="Helical" evidence="6">
    <location>
        <begin position="57"/>
        <end position="83"/>
    </location>
</feature>
<keyword evidence="5 6" id="KW-0472">Membrane</keyword>
<evidence type="ECO:0000313" key="8">
    <source>
        <dbReference type="EMBL" id="WPK26314.1"/>
    </source>
</evidence>
<feature type="transmembrane region" description="Helical" evidence="6">
    <location>
        <begin position="183"/>
        <end position="204"/>
    </location>
</feature>
<evidence type="ECO:0000256" key="6">
    <source>
        <dbReference type="SAM" id="Phobius"/>
    </source>
</evidence>
<feature type="transmembrane region" description="Helical" evidence="6">
    <location>
        <begin position="360"/>
        <end position="378"/>
    </location>
</feature>
<protein>
    <recommendedName>
        <fullName evidence="7">Major facilitator superfamily (MFS) profile domain-containing protein</fullName>
    </recommendedName>
</protein>
<feature type="domain" description="Major facilitator superfamily (MFS) profile" evidence="7">
    <location>
        <begin position="60"/>
        <end position="554"/>
    </location>
</feature>
<dbReference type="Pfam" id="PF07690">
    <property type="entry name" value="MFS_1"/>
    <property type="match status" value="1"/>
</dbReference>
<evidence type="ECO:0000256" key="2">
    <source>
        <dbReference type="ARBA" id="ARBA00008335"/>
    </source>
</evidence>
<dbReference type="CDD" id="cd17502">
    <property type="entry name" value="MFS_Azr1_MDR_like"/>
    <property type="match status" value="1"/>
</dbReference>
<feature type="transmembrane region" description="Helical" evidence="6">
    <location>
        <begin position="282"/>
        <end position="303"/>
    </location>
</feature>
<dbReference type="GO" id="GO:0005886">
    <property type="term" value="C:plasma membrane"/>
    <property type="evidence" value="ECO:0007669"/>
    <property type="project" value="TreeGrafter"/>
</dbReference>
<feature type="transmembrane region" description="Helical" evidence="6">
    <location>
        <begin position="126"/>
        <end position="144"/>
    </location>
</feature>
<feature type="transmembrane region" description="Helical" evidence="6">
    <location>
        <begin position="387"/>
        <end position="405"/>
    </location>
</feature>
<dbReference type="KEGG" id="asau:88174728"/>
<evidence type="ECO:0000259" key="7">
    <source>
        <dbReference type="PROSITE" id="PS50850"/>
    </source>
</evidence>
<dbReference type="RefSeq" id="XP_062878695.1">
    <property type="nucleotide sequence ID" value="XM_063022625.1"/>
</dbReference>
<keyword evidence="9" id="KW-1185">Reference proteome</keyword>
<proteinExistence type="inferred from homology"/>
<dbReference type="GO" id="GO:0022857">
    <property type="term" value="F:transmembrane transporter activity"/>
    <property type="evidence" value="ECO:0007669"/>
    <property type="project" value="InterPro"/>
</dbReference>
<dbReference type="SUPFAM" id="SSF103473">
    <property type="entry name" value="MFS general substrate transporter"/>
    <property type="match status" value="1"/>
</dbReference>
<comment type="subcellular location">
    <subcellularLocation>
        <location evidence="1">Membrane</location>
        <topology evidence="1">Multi-pass membrane protein</topology>
    </subcellularLocation>
</comment>
<dbReference type="EMBL" id="CP138897">
    <property type="protein sequence ID" value="WPK26314.1"/>
    <property type="molecule type" value="Genomic_DNA"/>
</dbReference>
<feature type="transmembrane region" description="Helical" evidence="6">
    <location>
        <begin position="456"/>
        <end position="477"/>
    </location>
</feature>